<dbReference type="AlphaFoldDB" id="A0A084IQN6"/>
<organism evidence="1 2">
    <name type="scientific">Salinisphaera hydrothermalis (strain C41B8)</name>
    <dbReference type="NCBI Taxonomy" id="1304275"/>
    <lineage>
        <taxon>Bacteria</taxon>
        <taxon>Pseudomonadati</taxon>
        <taxon>Pseudomonadota</taxon>
        <taxon>Gammaproteobacteria</taxon>
        <taxon>Salinisphaerales</taxon>
        <taxon>Salinisphaeraceae</taxon>
        <taxon>Salinisphaera</taxon>
    </lineage>
</organism>
<protein>
    <submittedName>
        <fullName evidence="1">Uncharacterized protein</fullName>
    </submittedName>
</protein>
<proteinExistence type="predicted"/>
<dbReference type="EMBL" id="APNK01000002">
    <property type="protein sequence ID" value="KEZ79020.1"/>
    <property type="molecule type" value="Genomic_DNA"/>
</dbReference>
<name>A0A084IQN6_SALHC</name>
<keyword evidence="2" id="KW-1185">Reference proteome</keyword>
<gene>
    <name evidence="1" type="ORF">C41B8_02782</name>
</gene>
<accession>A0A084IQN6</accession>
<dbReference type="Pfam" id="PF11006">
    <property type="entry name" value="DUF2845"/>
    <property type="match status" value="2"/>
</dbReference>
<dbReference type="InterPro" id="IPR021268">
    <property type="entry name" value="DUF2845"/>
</dbReference>
<evidence type="ECO:0000313" key="1">
    <source>
        <dbReference type="EMBL" id="KEZ79020.1"/>
    </source>
</evidence>
<dbReference type="eggNOG" id="ENOG5033EDZ">
    <property type="taxonomic scope" value="Bacteria"/>
</dbReference>
<dbReference type="Proteomes" id="UP000028302">
    <property type="component" value="Unassembled WGS sequence"/>
</dbReference>
<evidence type="ECO:0000313" key="2">
    <source>
        <dbReference type="Proteomes" id="UP000028302"/>
    </source>
</evidence>
<dbReference type="STRING" id="1304275.C41B8_02782"/>
<reference evidence="1 2" key="1">
    <citation type="submission" date="2013-03" db="EMBL/GenBank/DDBJ databases">
        <title>Salinisphaera hydrothermalis C41B8 Genome Sequencing.</title>
        <authorList>
            <person name="Li C."/>
            <person name="Lai Q."/>
            <person name="Shao Z."/>
        </authorList>
    </citation>
    <scope>NUCLEOTIDE SEQUENCE [LARGE SCALE GENOMIC DNA]</scope>
    <source>
        <strain evidence="1 2">C41B8</strain>
    </source>
</reference>
<comment type="caution">
    <text evidence="1">The sequence shown here is derived from an EMBL/GenBank/DDBJ whole genome shotgun (WGS) entry which is preliminary data.</text>
</comment>
<sequence>MMEWTYNHGPQRLMNQIVFREGKVIAIRTAGYGFRAGTPPPSGSCEPTSIAPGLSKYRLIQFCGEPVQRSGGYVYSTVYDDGVQRYFLRHGGHAVYRERWIYNFGANRLLREVTLENARVVSVQTLGRGFDRR</sequence>